<evidence type="ECO:0000256" key="11">
    <source>
        <dbReference type="ARBA" id="ARBA00023098"/>
    </source>
</evidence>
<keyword evidence="4" id="KW-0444">Lipid biosynthesis</keyword>
<dbReference type="GO" id="GO:0046872">
    <property type="term" value="F:metal ion binding"/>
    <property type="evidence" value="ECO:0007669"/>
    <property type="project" value="UniProtKB-KW"/>
</dbReference>
<keyword evidence="8" id="KW-0418">Kinase</keyword>
<evidence type="ECO:0000259" key="21">
    <source>
        <dbReference type="SMART" id="SM00014"/>
    </source>
</evidence>
<dbReference type="GO" id="GO:0016301">
    <property type="term" value="F:kinase activity"/>
    <property type="evidence" value="ECO:0007669"/>
    <property type="project" value="UniProtKB-KW"/>
</dbReference>
<evidence type="ECO:0000256" key="5">
    <source>
        <dbReference type="ARBA" id="ARBA00022679"/>
    </source>
</evidence>
<keyword evidence="12 20" id="KW-0472">Membrane</keyword>
<evidence type="ECO:0000313" key="23">
    <source>
        <dbReference type="Proteomes" id="UP000006233"/>
    </source>
</evidence>
<evidence type="ECO:0000256" key="2">
    <source>
        <dbReference type="ARBA" id="ARBA00005967"/>
    </source>
</evidence>
<feature type="transmembrane region" description="Helical" evidence="20">
    <location>
        <begin position="177"/>
        <end position="195"/>
    </location>
</feature>
<dbReference type="SUPFAM" id="SSF48317">
    <property type="entry name" value="Acid phosphatase/Vanadium-dependent haloperoxidase"/>
    <property type="match status" value="1"/>
</dbReference>
<evidence type="ECO:0000256" key="6">
    <source>
        <dbReference type="ARBA" id="ARBA00022692"/>
    </source>
</evidence>
<feature type="domain" description="Phosphatidic acid phosphatase type 2/haloperoxidase" evidence="21">
    <location>
        <begin position="179"/>
        <end position="274"/>
    </location>
</feature>
<evidence type="ECO:0000256" key="12">
    <source>
        <dbReference type="ARBA" id="ARBA00023136"/>
    </source>
</evidence>
<feature type="binding site" evidence="18">
    <location>
        <position position="68"/>
    </location>
    <ligand>
        <name>a divalent metal cation</name>
        <dbReference type="ChEBI" id="CHEBI:60240"/>
    </ligand>
</feature>
<keyword evidence="9 17" id="KW-0067">ATP-binding</keyword>
<feature type="region of interest" description="Disordered" evidence="19">
    <location>
        <begin position="1"/>
        <end position="21"/>
    </location>
</feature>
<feature type="transmembrane region" description="Helical" evidence="20">
    <location>
        <begin position="136"/>
        <end position="157"/>
    </location>
</feature>
<dbReference type="eggNOG" id="COG0818">
    <property type="taxonomic scope" value="Bacteria"/>
</dbReference>
<evidence type="ECO:0000256" key="1">
    <source>
        <dbReference type="ARBA" id="ARBA00004651"/>
    </source>
</evidence>
<keyword evidence="11" id="KW-0443">Lipid metabolism</keyword>
<feature type="binding site" evidence="17">
    <location>
        <begin position="134"/>
        <end position="135"/>
    </location>
    <ligand>
        <name>ATP</name>
        <dbReference type="ChEBI" id="CHEBI:30616"/>
    </ligand>
</feature>
<evidence type="ECO:0000256" key="9">
    <source>
        <dbReference type="ARBA" id="ARBA00022840"/>
    </source>
</evidence>
<feature type="binding site" evidence="17">
    <location>
        <position position="116"/>
    </location>
    <ligand>
        <name>ATP</name>
        <dbReference type="ChEBI" id="CHEBI:30616"/>
    </ligand>
</feature>
<keyword evidence="13" id="KW-0594">Phospholipid biosynthesis</keyword>
<dbReference type="EMBL" id="ACVB02000010">
    <property type="protein sequence ID" value="EEX74554.1"/>
    <property type="molecule type" value="Genomic_DNA"/>
</dbReference>
<dbReference type="SMART" id="SM00014">
    <property type="entry name" value="acidPPc"/>
    <property type="match status" value="1"/>
</dbReference>
<accession>C9MYH4</accession>
<organism evidence="22 23">
    <name type="scientific">Leptotrichia hofstadii F0254</name>
    <dbReference type="NCBI Taxonomy" id="634994"/>
    <lineage>
        <taxon>Bacteria</taxon>
        <taxon>Fusobacteriati</taxon>
        <taxon>Fusobacteriota</taxon>
        <taxon>Fusobacteriia</taxon>
        <taxon>Fusobacteriales</taxon>
        <taxon>Leptotrichiaceae</taxon>
        <taxon>Leptotrichia</taxon>
    </lineage>
</organism>
<evidence type="ECO:0000256" key="4">
    <source>
        <dbReference type="ARBA" id="ARBA00022516"/>
    </source>
</evidence>
<feature type="binding site" evidence="17">
    <location>
        <position position="49"/>
    </location>
    <ligand>
        <name>ATP</name>
        <dbReference type="ChEBI" id="CHEBI:30616"/>
    </ligand>
</feature>
<name>C9MYH4_9FUSO</name>
<dbReference type="InterPro" id="IPR036945">
    <property type="entry name" value="DAGK_sf"/>
</dbReference>
<evidence type="ECO:0000256" key="20">
    <source>
        <dbReference type="SAM" id="Phobius"/>
    </source>
</evidence>
<dbReference type="GO" id="GO:0005524">
    <property type="term" value="F:ATP binding"/>
    <property type="evidence" value="ECO:0007669"/>
    <property type="project" value="UniProtKB-KW"/>
</dbReference>
<gene>
    <name evidence="22" type="ORF">GCWU000323_01602</name>
</gene>
<evidence type="ECO:0000256" key="7">
    <source>
        <dbReference type="ARBA" id="ARBA00022741"/>
    </source>
</evidence>
<feature type="active site" description="Proton acceptor" evidence="15">
    <location>
        <position position="109"/>
    </location>
</feature>
<dbReference type="GO" id="GO:0005886">
    <property type="term" value="C:plasma membrane"/>
    <property type="evidence" value="ECO:0007669"/>
    <property type="project" value="UniProtKB-SubCell"/>
</dbReference>
<evidence type="ECO:0000313" key="22">
    <source>
        <dbReference type="EMBL" id="EEX74554.1"/>
    </source>
</evidence>
<dbReference type="RefSeq" id="WP_006804932.1">
    <property type="nucleotide sequence ID" value="NZ_GG700632.1"/>
</dbReference>
<dbReference type="GO" id="GO:0008654">
    <property type="term" value="P:phospholipid biosynthetic process"/>
    <property type="evidence" value="ECO:0007669"/>
    <property type="project" value="UniProtKB-KW"/>
</dbReference>
<dbReference type="InterPro" id="IPR000829">
    <property type="entry name" value="DAGK"/>
</dbReference>
<keyword evidence="14" id="KW-1208">Phospholipid metabolism</keyword>
<feature type="binding site" evidence="16">
    <location>
        <position position="109"/>
    </location>
    <ligand>
        <name>substrate</name>
    </ligand>
</feature>
<keyword evidence="10 20" id="KW-1133">Transmembrane helix</keyword>
<dbReference type="PANTHER" id="PTHR34299:SF1">
    <property type="entry name" value="DIACYLGLYCEROL KINASE"/>
    <property type="match status" value="1"/>
</dbReference>
<feature type="transmembrane region" description="Helical" evidence="20">
    <location>
        <begin position="216"/>
        <end position="239"/>
    </location>
</feature>
<dbReference type="InterPro" id="IPR036938">
    <property type="entry name" value="PAP2/HPO_sf"/>
</dbReference>
<keyword evidence="18" id="KW-0460">Magnesium</keyword>
<keyword evidence="7 17" id="KW-0547">Nucleotide-binding</keyword>
<evidence type="ECO:0000256" key="18">
    <source>
        <dbReference type="PIRSR" id="PIRSR600829-4"/>
    </source>
</evidence>
<keyword evidence="5" id="KW-0808">Transferase</keyword>
<evidence type="ECO:0000256" key="16">
    <source>
        <dbReference type="PIRSR" id="PIRSR600829-2"/>
    </source>
</evidence>
<dbReference type="STRING" id="634994.GCWU000323_01602"/>
<evidence type="ECO:0000256" key="17">
    <source>
        <dbReference type="PIRSR" id="PIRSR600829-3"/>
    </source>
</evidence>
<dbReference type="Pfam" id="PF01219">
    <property type="entry name" value="DAGK_prokar"/>
    <property type="match status" value="1"/>
</dbReference>
<dbReference type="Gene3D" id="1.20.144.10">
    <property type="entry name" value="Phosphatidic acid phosphatase type 2/haloperoxidase"/>
    <property type="match status" value="1"/>
</dbReference>
<dbReference type="Gene3D" id="1.10.287.3610">
    <property type="match status" value="1"/>
</dbReference>
<dbReference type="InterPro" id="IPR000326">
    <property type="entry name" value="PAP2/HPO"/>
</dbReference>
<dbReference type="PROSITE" id="PS01069">
    <property type="entry name" value="DAGK_PROKAR"/>
    <property type="match status" value="1"/>
</dbReference>
<comment type="similarity">
    <text evidence="2">Belongs to the bacterial diacylglycerol kinase family.</text>
</comment>
<feature type="binding site" evidence="17">
    <location>
        <position position="68"/>
    </location>
    <ligand>
        <name>ATP</name>
        <dbReference type="ChEBI" id="CHEBI:30616"/>
    </ligand>
</feature>
<keyword evidence="6 20" id="KW-0812">Transmembrane</keyword>
<sequence length="285" mass="31540">MERSRKLEEKNRENKDKETKKAKKSIFSFFHKKDRYNWDIMKERARDKRLVDSFNFAIDGMISALRNEKHMKVHILAAIVIVILAILINASKVEILVISLSVCFVIITELINTAVEALVDLISPERHPLAKLAKDVAAGAVLVAAINAVCVGYLLFYDKLLDVFDGTNKLHIIAGRKGNITLLILLLVGILVIVLKSFFQKGTPLEGGMPSGHSAIAFAAFGILLFMTSDIRILILGFFMAGLVAQSRVKSGIHSIREVLAGGLLGFSVAFIILFVMLQFGILYN</sequence>
<evidence type="ECO:0000256" key="8">
    <source>
        <dbReference type="ARBA" id="ARBA00022777"/>
    </source>
</evidence>
<feature type="compositionally biased region" description="Basic and acidic residues" evidence="19">
    <location>
        <begin position="1"/>
        <end position="19"/>
    </location>
</feature>
<feature type="transmembrane region" description="Helical" evidence="20">
    <location>
        <begin position="73"/>
        <end position="90"/>
    </location>
</feature>
<protein>
    <submittedName>
        <fullName evidence="22">PAP2 family protein</fullName>
    </submittedName>
</protein>
<comment type="cofactor">
    <cofactor evidence="18">
        <name>Mg(2+)</name>
        <dbReference type="ChEBI" id="CHEBI:18420"/>
    </cofactor>
    <text evidence="18">Mn(2+), Zn(2+), Cd(2+) and Co(2+) support activity to lesser extents.</text>
</comment>
<evidence type="ECO:0000256" key="13">
    <source>
        <dbReference type="ARBA" id="ARBA00023209"/>
    </source>
</evidence>
<evidence type="ECO:0000256" key="15">
    <source>
        <dbReference type="PIRSR" id="PIRSR600829-1"/>
    </source>
</evidence>
<dbReference type="AlphaFoldDB" id="C9MYH4"/>
<dbReference type="eggNOG" id="COG0671">
    <property type="taxonomic scope" value="Bacteria"/>
</dbReference>
<feature type="binding site" evidence="16">
    <location>
        <position position="49"/>
    </location>
    <ligand>
        <name>substrate</name>
    </ligand>
</feature>
<feature type="binding site" evidence="18">
    <location>
        <position position="116"/>
    </location>
    <ligand>
        <name>a divalent metal cation</name>
        <dbReference type="ChEBI" id="CHEBI:60240"/>
    </ligand>
</feature>
<comment type="subcellular location">
    <subcellularLocation>
        <location evidence="1">Cell membrane</location>
        <topology evidence="1">Multi-pass membrane protein</topology>
    </subcellularLocation>
</comment>
<dbReference type="Pfam" id="PF01569">
    <property type="entry name" value="PAP2"/>
    <property type="match status" value="1"/>
</dbReference>
<proteinExistence type="inferred from homology"/>
<feature type="binding site" evidence="17">
    <location>
        <begin position="125"/>
        <end position="127"/>
    </location>
    <ligand>
        <name>ATP</name>
        <dbReference type="ChEBI" id="CHEBI:30616"/>
    </ligand>
</feature>
<dbReference type="Proteomes" id="UP000006233">
    <property type="component" value="Unassembled WGS sequence"/>
</dbReference>
<comment type="caution">
    <text evidence="22">The sequence shown here is derived from an EMBL/GenBank/DDBJ whole genome shotgun (WGS) entry which is preliminary data.</text>
</comment>
<evidence type="ECO:0000256" key="14">
    <source>
        <dbReference type="ARBA" id="ARBA00023264"/>
    </source>
</evidence>
<dbReference type="HOGENOM" id="CLU_101368_0_0_0"/>
<reference evidence="22 23" key="1">
    <citation type="submission" date="2009-09" db="EMBL/GenBank/DDBJ databases">
        <authorList>
            <person name="Weinstock G."/>
            <person name="Sodergren E."/>
            <person name="Clifton S."/>
            <person name="Fulton L."/>
            <person name="Fulton B."/>
            <person name="Courtney L."/>
            <person name="Fronick C."/>
            <person name="Harrison M."/>
            <person name="Strong C."/>
            <person name="Farmer C."/>
            <person name="Delahaunty K."/>
            <person name="Markovic C."/>
            <person name="Hall O."/>
            <person name="Minx P."/>
            <person name="Tomlinson C."/>
            <person name="Mitreva M."/>
            <person name="Nelson J."/>
            <person name="Hou S."/>
            <person name="Wollam A."/>
            <person name="Pepin K.H."/>
            <person name="Johnson M."/>
            <person name="Bhonagiri V."/>
            <person name="Nash W.E."/>
            <person name="Warren W."/>
            <person name="Chinwalla A."/>
            <person name="Mardis E.R."/>
            <person name="Wilson R.K."/>
        </authorList>
    </citation>
    <scope>NUCLEOTIDE SEQUENCE [LARGE SCALE GENOMIC DNA]</scope>
    <source>
        <strain evidence="22 23">F0254</strain>
    </source>
</reference>
<keyword evidence="3" id="KW-1003">Cell membrane</keyword>
<evidence type="ECO:0000256" key="10">
    <source>
        <dbReference type="ARBA" id="ARBA00022989"/>
    </source>
</evidence>
<evidence type="ECO:0000256" key="3">
    <source>
        <dbReference type="ARBA" id="ARBA00022475"/>
    </source>
</evidence>
<evidence type="ECO:0000256" key="19">
    <source>
        <dbReference type="SAM" id="MobiDB-lite"/>
    </source>
</evidence>
<feature type="transmembrane region" description="Helical" evidence="20">
    <location>
        <begin position="259"/>
        <end position="284"/>
    </location>
</feature>
<dbReference type="PANTHER" id="PTHR34299">
    <property type="entry name" value="DIACYLGLYCEROL KINASE"/>
    <property type="match status" value="1"/>
</dbReference>
<keyword evidence="18" id="KW-0479">Metal-binding</keyword>